<dbReference type="InterPro" id="IPR050382">
    <property type="entry name" value="MFS_Na/Anion_cotransporter"/>
</dbReference>
<evidence type="ECO:0000313" key="28">
    <source>
        <dbReference type="EMBL" id="JAP71391.1"/>
    </source>
</evidence>
<evidence type="ECO:0000256" key="3">
    <source>
        <dbReference type="ARBA" id="ARBA00004638"/>
    </source>
</evidence>
<dbReference type="EMBL" id="GEFM01004405">
    <property type="protein sequence ID" value="JAP71391.1"/>
    <property type="molecule type" value="mRNA"/>
</dbReference>
<name>A0A131Y0I5_IXORI</name>
<keyword evidence="7 26" id="KW-0812">Transmembrane</keyword>
<evidence type="ECO:0000256" key="18">
    <source>
        <dbReference type="ARBA" id="ARBA00051403"/>
    </source>
</evidence>
<feature type="transmembrane region" description="Helical" evidence="26">
    <location>
        <begin position="342"/>
        <end position="362"/>
    </location>
</feature>
<feature type="transmembrane region" description="Helical" evidence="26">
    <location>
        <begin position="112"/>
        <end position="130"/>
    </location>
</feature>
<feature type="transmembrane region" description="Helical" evidence="26">
    <location>
        <begin position="435"/>
        <end position="458"/>
    </location>
</feature>
<comment type="catalytic activity">
    <reaction evidence="19">
        <text>L-glutamate(out) = L-glutamate(in)</text>
        <dbReference type="Rhea" id="RHEA:66336"/>
        <dbReference type="ChEBI" id="CHEBI:29985"/>
    </reaction>
    <physiologicalReaction direction="left-to-right" evidence="19">
        <dbReference type="Rhea" id="RHEA:66337"/>
    </physiologicalReaction>
</comment>
<comment type="catalytic activity">
    <reaction evidence="17">
        <text>N-acetylneuraminate(in) + H(+)(in) = N-acetylneuraminate(out) + H(+)(out)</text>
        <dbReference type="Rhea" id="RHEA:28987"/>
        <dbReference type="ChEBI" id="CHEBI:15378"/>
        <dbReference type="ChEBI" id="CHEBI:35418"/>
    </reaction>
    <physiologicalReaction direction="right-to-left" evidence="17">
        <dbReference type="Rhea" id="RHEA:28989"/>
    </physiologicalReaction>
</comment>
<dbReference type="InterPro" id="IPR011701">
    <property type="entry name" value="MFS"/>
</dbReference>
<evidence type="ECO:0000259" key="27">
    <source>
        <dbReference type="PROSITE" id="PS50850"/>
    </source>
</evidence>
<comment type="catalytic activity">
    <reaction evidence="16">
        <text>L-aspartate(out) = L-aspartate(in)</text>
        <dbReference type="Rhea" id="RHEA:66332"/>
        <dbReference type="ChEBI" id="CHEBI:29991"/>
    </reaction>
    <physiologicalReaction direction="left-to-right" evidence="16">
        <dbReference type="Rhea" id="RHEA:66333"/>
    </physiologicalReaction>
</comment>
<evidence type="ECO:0000256" key="9">
    <source>
        <dbReference type="ARBA" id="ARBA00022989"/>
    </source>
</evidence>
<comment type="catalytic activity">
    <reaction evidence="18">
        <text>N-acetyl-L-aspartyl-L-glutamate(out) = N-acetyl-L-aspartyl-L-glutamate(in)</text>
        <dbReference type="Rhea" id="RHEA:72599"/>
        <dbReference type="ChEBI" id="CHEBI:76931"/>
    </reaction>
    <physiologicalReaction direction="left-to-right" evidence="18">
        <dbReference type="Rhea" id="RHEA:72600"/>
    </physiologicalReaction>
</comment>
<feature type="transmembrane region" description="Helical" evidence="26">
    <location>
        <begin position="174"/>
        <end position="194"/>
    </location>
</feature>
<evidence type="ECO:0000256" key="19">
    <source>
        <dbReference type="ARBA" id="ARBA00051447"/>
    </source>
</evidence>
<evidence type="ECO:0000256" key="10">
    <source>
        <dbReference type="ARBA" id="ARBA00023018"/>
    </source>
</evidence>
<evidence type="ECO:0000256" key="26">
    <source>
        <dbReference type="SAM" id="Phobius"/>
    </source>
</evidence>
<dbReference type="FunFam" id="1.20.1250.20:FF:000067">
    <property type="entry name" value="sialin isoform X2"/>
    <property type="match status" value="1"/>
</dbReference>
<evidence type="ECO:0000256" key="25">
    <source>
        <dbReference type="ARBA" id="ARBA00081925"/>
    </source>
</evidence>
<dbReference type="FunFam" id="1.20.1250.20:FF:000003">
    <property type="entry name" value="Solute carrier family 17 member 3"/>
    <property type="match status" value="1"/>
</dbReference>
<organism evidence="28">
    <name type="scientific">Ixodes ricinus</name>
    <name type="common">Common tick</name>
    <name type="synonym">Acarus ricinus</name>
    <dbReference type="NCBI Taxonomy" id="34613"/>
    <lineage>
        <taxon>Eukaryota</taxon>
        <taxon>Metazoa</taxon>
        <taxon>Ecdysozoa</taxon>
        <taxon>Arthropoda</taxon>
        <taxon>Chelicerata</taxon>
        <taxon>Arachnida</taxon>
        <taxon>Acari</taxon>
        <taxon>Parasitiformes</taxon>
        <taxon>Ixodida</taxon>
        <taxon>Ixodoidea</taxon>
        <taxon>Ixodidae</taxon>
        <taxon>Ixodinae</taxon>
        <taxon>Ixodes</taxon>
    </lineage>
</organism>
<dbReference type="GO" id="GO:0016323">
    <property type="term" value="C:basolateral plasma membrane"/>
    <property type="evidence" value="ECO:0007669"/>
    <property type="project" value="UniProtKB-SubCell"/>
</dbReference>
<evidence type="ECO:0000256" key="23">
    <source>
        <dbReference type="ARBA" id="ARBA00080244"/>
    </source>
</evidence>
<feature type="transmembrane region" description="Helical" evidence="26">
    <location>
        <begin position="39"/>
        <end position="59"/>
    </location>
</feature>
<keyword evidence="9 26" id="KW-1133">Transmembrane helix</keyword>
<evidence type="ECO:0000256" key="20">
    <source>
        <dbReference type="ARBA" id="ARBA00051612"/>
    </source>
</evidence>
<evidence type="ECO:0000256" key="8">
    <source>
        <dbReference type="ARBA" id="ARBA00022847"/>
    </source>
</evidence>
<feature type="transmembrane region" description="Helical" evidence="26">
    <location>
        <begin position="206"/>
        <end position="231"/>
    </location>
</feature>
<evidence type="ECO:0000256" key="17">
    <source>
        <dbReference type="ARBA" id="ARBA00050625"/>
    </source>
</evidence>
<feature type="non-terminal residue" evidence="28">
    <location>
        <position position="1"/>
    </location>
</feature>
<dbReference type="InterPro" id="IPR020846">
    <property type="entry name" value="MFS_dom"/>
</dbReference>
<evidence type="ECO:0000256" key="22">
    <source>
        <dbReference type="ARBA" id="ARBA00069713"/>
    </source>
</evidence>
<keyword evidence="5" id="KW-0813">Transport</keyword>
<keyword evidence="10" id="KW-0770">Synapse</keyword>
<dbReference type="PANTHER" id="PTHR11662:SF399">
    <property type="entry name" value="FI19708P1-RELATED"/>
    <property type="match status" value="1"/>
</dbReference>
<dbReference type="PROSITE" id="PS50850">
    <property type="entry name" value="MFS"/>
    <property type="match status" value="1"/>
</dbReference>
<dbReference type="CDD" id="cd17318">
    <property type="entry name" value="MFS_SLC17"/>
    <property type="match status" value="1"/>
</dbReference>
<feature type="transmembrane region" description="Helical" evidence="26">
    <location>
        <begin position="142"/>
        <end position="162"/>
    </location>
</feature>
<keyword evidence="12" id="KW-0325">Glycoprotein</keyword>
<feature type="transmembrane region" description="Helical" evidence="26">
    <location>
        <begin position="301"/>
        <end position="322"/>
    </location>
</feature>
<dbReference type="AlphaFoldDB" id="A0A131Y0I5"/>
<keyword evidence="14" id="KW-0968">Cytoplasmic vesicle</keyword>
<accession>A0A131Y0I5</accession>
<evidence type="ECO:0000256" key="12">
    <source>
        <dbReference type="ARBA" id="ARBA00023180"/>
    </source>
</evidence>
<dbReference type="Pfam" id="PF07690">
    <property type="entry name" value="MFS_1"/>
    <property type="match status" value="1"/>
</dbReference>
<evidence type="ECO:0000256" key="7">
    <source>
        <dbReference type="ARBA" id="ARBA00022692"/>
    </source>
</evidence>
<evidence type="ECO:0000256" key="24">
    <source>
        <dbReference type="ARBA" id="ARBA00081195"/>
    </source>
</evidence>
<evidence type="ECO:0000256" key="13">
    <source>
        <dbReference type="ARBA" id="ARBA00023228"/>
    </source>
</evidence>
<dbReference type="GO" id="GO:0005765">
    <property type="term" value="C:lysosomal membrane"/>
    <property type="evidence" value="ECO:0007669"/>
    <property type="project" value="UniProtKB-SubCell"/>
</dbReference>
<dbReference type="GO" id="GO:0046942">
    <property type="term" value="P:carboxylic acid transport"/>
    <property type="evidence" value="ECO:0007669"/>
    <property type="project" value="UniProtKB-ARBA"/>
</dbReference>
<evidence type="ECO:0000256" key="11">
    <source>
        <dbReference type="ARBA" id="ARBA00023136"/>
    </source>
</evidence>
<feature type="transmembrane region" description="Helical" evidence="26">
    <location>
        <begin position="470"/>
        <end position="491"/>
    </location>
</feature>
<feature type="domain" description="Major facilitator superfamily (MFS) profile" evidence="27">
    <location>
        <begin position="59"/>
        <end position="493"/>
    </location>
</feature>
<dbReference type="GO" id="GO:0030672">
    <property type="term" value="C:synaptic vesicle membrane"/>
    <property type="evidence" value="ECO:0007669"/>
    <property type="project" value="UniProtKB-SubCell"/>
</dbReference>
<protein>
    <recommendedName>
        <fullName evidence="22">Sialin</fullName>
    </recommendedName>
    <alternativeName>
        <fullName evidence="25">H(+)/nitrate cotransporter</fullName>
    </alternativeName>
    <alternativeName>
        <fullName evidence="23">H(+)/sialic acid cotransporter</fullName>
    </alternativeName>
    <alternativeName>
        <fullName evidence="24">Vesicular excitatory amino acid transporter</fullName>
    </alternativeName>
</protein>
<dbReference type="GO" id="GO:0006820">
    <property type="term" value="P:monoatomic anion transport"/>
    <property type="evidence" value="ECO:0007669"/>
    <property type="project" value="TreeGrafter"/>
</dbReference>
<comment type="catalytic activity">
    <reaction evidence="20">
        <text>D-glucuronate(out) + H(+)(out) = D-glucuronate(in) + H(+)(in)</text>
        <dbReference type="Rhea" id="RHEA:72591"/>
        <dbReference type="ChEBI" id="CHEBI:15378"/>
        <dbReference type="ChEBI" id="CHEBI:58720"/>
    </reaction>
    <physiologicalReaction direction="left-to-right" evidence="20">
        <dbReference type="Rhea" id="RHEA:72592"/>
    </physiologicalReaction>
</comment>
<dbReference type="InterPro" id="IPR036259">
    <property type="entry name" value="MFS_trans_sf"/>
</dbReference>
<comment type="function">
    <text evidence="21">Receptor for CM101, a polysaccharide produced by group B Streptococcus with antipathoangiogenic properties.</text>
</comment>
<dbReference type="Gene3D" id="1.20.1250.20">
    <property type="entry name" value="MFS general substrate transporter like domains"/>
    <property type="match status" value="2"/>
</dbReference>
<evidence type="ECO:0000256" key="6">
    <source>
        <dbReference type="ARBA" id="ARBA00022475"/>
    </source>
</evidence>
<evidence type="ECO:0000256" key="14">
    <source>
        <dbReference type="ARBA" id="ARBA00023329"/>
    </source>
</evidence>
<keyword evidence="11 26" id="KW-0472">Membrane</keyword>
<keyword evidence="6" id="KW-1003">Cell membrane</keyword>
<dbReference type="GO" id="GO:0015293">
    <property type="term" value="F:symporter activity"/>
    <property type="evidence" value="ECO:0007669"/>
    <property type="project" value="UniProtKB-KW"/>
</dbReference>
<evidence type="ECO:0000256" key="2">
    <source>
        <dbReference type="ARBA" id="ARBA00004554"/>
    </source>
</evidence>
<evidence type="ECO:0000256" key="16">
    <source>
        <dbReference type="ARBA" id="ARBA00050554"/>
    </source>
</evidence>
<comment type="subcellular location">
    <subcellularLocation>
        <location evidence="2">Basolateral cell membrane</location>
        <topology evidence="2">Multi-pass membrane protein</topology>
    </subcellularLocation>
    <subcellularLocation>
        <location evidence="3">Cytoplasmic vesicle</location>
        <location evidence="3">Secretory vesicle membrane</location>
        <topology evidence="3">Multi-pass membrane protein</topology>
    </subcellularLocation>
    <subcellularLocation>
        <location evidence="1">Cytoplasmic vesicle</location>
        <location evidence="1">Secretory vesicle</location>
        <location evidence="1">Synaptic vesicle membrane</location>
    </subcellularLocation>
    <subcellularLocation>
        <location evidence="4">Lysosome membrane</location>
    </subcellularLocation>
</comment>
<comment type="catalytic activity">
    <reaction evidence="15">
        <text>2 nitrate(out) + H(+)(out) = 2 nitrate(in) + H(+)(in)</text>
        <dbReference type="Rhea" id="RHEA:71539"/>
        <dbReference type="ChEBI" id="CHEBI:15378"/>
        <dbReference type="ChEBI" id="CHEBI:17632"/>
    </reaction>
    <physiologicalReaction direction="left-to-right" evidence="15">
        <dbReference type="Rhea" id="RHEA:71540"/>
    </physiologicalReaction>
</comment>
<evidence type="ECO:0000256" key="21">
    <source>
        <dbReference type="ARBA" id="ARBA00056891"/>
    </source>
</evidence>
<keyword evidence="8" id="KW-0769">Symport</keyword>
<evidence type="ECO:0000256" key="1">
    <source>
        <dbReference type="ARBA" id="ARBA00004432"/>
    </source>
</evidence>
<evidence type="ECO:0000256" key="5">
    <source>
        <dbReference type="ARBA" id="ARBA00022448"/>
    </source>
</evidence>
<dbReference type="SUPFAM" id="SSF103473">
    <property type="entry name" value="MFS general substrate transporter"/>
    <property type="match status" value="1"/>
</dbReference>
<evidence type="ECO:0000256" key="4">
    <source>
        <dbReference type="ARBA" id="ARBA00004656"/>
    </source>
</evidence>
<feature type="transmembrane region" description="Helical" evidence="26">
    <location>
        <begin position="382"/>
        <end position="415"/>
    </location>
</feature>
<dbReference type="PANTHER" id="PTHR11662">
    <property type="entry name" value="SOLUTE CARRIER FAMILY 17"/>
    <property type="match status" value="1"/>
</dbReference>
<sequence length="532" mass="58560">LSMTANAEMSERKKAERVKYAPLAGGQTLRRKKPCCHWFAARYTLSIFLFCGFFMLYSLRVNLSVAIVAMVNGTAVIGNTSSSRDCPALDGSVYNVTTDLENRGEFSWDENVQGMVLGSFFYGYVLTQIPGGRLAELLGAKWLLGGGILVTSVLTLLTPSAARWSPAALMALRFLEGICEGVVFPSAAALLSHWVPVHERSRMLSFNMIGTSMGTVVTLPLTALLCGSQLFGGWPSVFYFFGTLGVVWFLAWTAFVYEWPEMHPRVSRKELHYIQRFRGSSCNTKEPRLVPWRRLLSSRSVWALGVTMFCGNWGFYLLLIDLPNYLRGILHFPISSNGYQNAMVHIASATSMVACAPVADLLRKHKVFKVTTIRKLFQTVGLLGPALCLGMVPFVGCSHLLAMTFLVMGMTLYGFTVGGQTPVALDIAPDFAGTVMGIVNCMGNLSGMLAPLVTGFFIEHDESLVQWKKLFLLSSAIYTFGALSFLMFGSAKLEDWGALPTEKSSIVSFRHPDSGSSDNEEDFRTAAEMHLM</sequence>
<keyword evidence="13" id="KW-0458">Lysosome</keyword>
<evidence type="ECO:0000256" key="15">
    <source>
        <dbReference type="ARBA" id="ARBA00050101"/>
    </source>
</evidence>
<feature type="transmembrane region" description="Helical" evidence="26">
    <location>
        <begin position="237"/>
        <end position="259"/>
    </location>
</feature>
<reference evidence="28" key="1">
    <citation type="submission" date="2016-02" db="EMBL/GenBank/DDBJ databases">
        <title>RNAseq analyses of the midgut from blood- or serum-fed Ixodes ricinus ticks.</title>
        <authorList>
            <person name="Perner J."/>
            <person name="Provaznik J."/>
            <person name="Schrenkova J."/>
            <person name="Urbanova V."/>
            <person name="Ribeiro J.M."/>
            <person name="Kopacek P."/>
        </authorList>
    </citation>
    <scope>NUCLEOTIDE SEQUENCE</scope>
    <source>
        <tissue evidence="28">Gut</tissue>
    </source>
</reference>
<proteinExistence type="evidence at transcript level"/>